<dbReference type="Pfam" id="PF00817">
    <property type="entry name" value="IMS"/>
    <property type="match status" value="1"/>
</dbReference>
<dbReference type="InterPro" id="IPR001126">
    <property type="entry name" value="UmuC"/>
</dbReference>
<dbReference type="GO" id="GO:0003684">
    <property type="term" value="F:damaged DNA binding"/>
    <property type="evidence" value="ECO:0007669"/>
    <property type="project" value="InterPro"/>
</dbReference>
<feature type="domain" description="UmuC" evidence="4">
    <location>
        <begin position="27"/>
        <end position="271"/>
    </location>
</feature>
<comment type="subcellular location">
    <subcellularLocation>
        <location evidence="1">Mitochondrion</location>
    </subcellularLocation>
</comment>
<dbReference type="OrthoDB" id="447129at2759"/>
<evidence type="ECO:0000259" key="4">
    <source>
        <dbReference type="PROSITE" id="PS50173"/>
    </source>
</evidence>
<dbReference type="InterPro" id="IPR043502">
    <property type="entry name" value="DNA/RNA_pol_sf"/>
</dbReference>
<evidence type="ECO:0000256" key="1">
    <source>
        <dbReference type="ARBA" id="ARBA00004173"/>
    </source>
</evidence>
<protein>
    <recommendedName>
        <fullName evidence="4">UmuC domain-containing protein</fullName>
    </recommendedName>
</protein>
<keyword evidence="6" id="KW-1185">Reference proteome</keyword>
<dbReference type="EMBL" id="WUBL01000224">
    <property type="protein sequence ID" value="KAF2963205.1"/>
    <property type="molecule type" value="Genomic_DNA"/>
</dbReference>
<dbReference type="GO" id="GO:0070987">
    <property type="term" value="P:error-free translesion synthesis"/>
    <property type="evidence" value="ECO:0007669"/>
    <property type="project" value="UniProtKB-ARBA"/>
</dbReference>
<dbReference type="Pfam" id="PF11799">
    <property type="entry name" value="IMS_C"/>
    <property type="match status" value="1"/>
</dbReference>
<dbReference type="GO" id="GO:0006281">
    <property type="term" value="P:DNA repair"/>
    <property type="evidence" value="ECO:0007669"/>
    <property type="project" value="InterPro"/>
</dbReference>
<dbReference type="PANTHER" id="PTHR46404:SF1">
    <property type="entry name" value="DNA POLYMERASE IOTA"/>
    <property type="match status" value="1"/>
</dbReference>
<accession>A0A7C8ILA0</accession>
<dbReference type="GO" id="GO:0005739">
    <property type="term" value="C:mitochondrion"/>
    <property type="evidence" value="ECO:0007669"/>
    <property type="project" value="UniProtKB-SubCell"/>
</dbReference>
<dbReference type="InterPro" id="IPR036775">
    <property type="entry name" value="DNA_pol_Y-fam_lit_finger_sf"/>
</dbReference>
<dbReference type="Gene3D" id="3.40.1170.60">
    <property type="match status" value="1"/>
</dbReference>
<dbReference type="GO" id="GO:0003887">
    <property type="term" value="F:DNA-directed DNA polymerase activity"/>
    <property type="evidence" value="ECO:0007669"/>
    <property type="project" value="TreeGrafter"/>
</dbReference>
<feature type="region of interest" description="Disordered" evidence="3">
    <location>
        <begin position="583"/>
        <end position="617"/>
    </location>
</feature>
<dbReference type="SUPFAM" id="SSF56672">
    <property type="entry name" value="DNA/RNA polymerases"/>
    <property type="match status" value="1"/>
</dbReference>
<dbReference type="InterPro" id="IPR017961">
    <property type="entry name" value="DNA_pol_Y-fam_little_finger"/>
</dbReference>
<comment type="caution">
    <text evidence="5">The sequence shown here is derived from an EMBL/GenBank/DDBJ whole genome shotgun (WGS) entry which is preliminary data.</text>
</comment>
<dbReference type="AlphaFoldDB" id="A0A7C8ILA0"/>
<evidence type="ECO:0000256" key="3">
    <source>
        <dbReference type="SAM" id="MobiDB-lite"/>
    </source>
</evidence>
<dbReference type="Gene3D" id="3.30.70.270">
    <property type="match status" value="1"/>
</dbReference>
<dbReference type="FunFam" id="3.40.1170.60:FF:000006">
    <property type="entry name" value="DNA polymerase iota"/>
    <property type="match status" value="1"/>
</dbReference>
<feature type="compositionally biased region" description="Polar residues" evidence="3">
    <location>
        <begin position="430"/>
        <end position="442"/>
    </location>
</feature>
<keyword evidence="2" id="KW-0496">Mitochondrion</keyword>
<evidence type="ECO:0000256" key="2">
    <source>
        <dbReference type="ARBA" id="ARBA00023128"/>
    </source>
</evidence>
<evidence type="ECO:0000313" key="6">
    <source>
        <dbReference type="Proteomes" id="UP000481858"/>
    </source>
</evidence>
<organism evidence="5 6">
    <name type="scientific">Xylaria multiplex</name>
    <dbReference type="NCBI Taxonomy" id="323545"/>
    <lineage>
        <taxon>Eukaryota</taxon>
        <taxon>Fungi</taxon>
        <taxon>Dikarya</taxon>
        <taxon>Ascomycota</taxon>
        <taxon>Pezizomycotina</taxon>
        <taxon>Sordariomycetes</taxon>
        <taxon>Xylariomycetidae</taxon>
        <taxon>Xylariales</taxon>
        <taxon>Xylariaceae</taxon>
        <taxon>Xylaria</taxon>
    </lineage>
</organism>
<dbReference type="Gene3D" id="3.30.1490.100">
    <property type="entry name" value="DNA polymerase, Y-family, little finger domain"/>
    <property type="match status" value="1"/>
</dbReference>
<sequence length="643" mass="70724">MKTITTSLTPNIAQSVKVPKRNDERIILHFDYDCFYASVFENENPALKSQPLGVKQKSILATCNYVARARGVKKLMLISEAQKICPDLILMNGEDLTRFRDVSKKLWAFLRAHSWNHRVERLGLDEVFLDVTDVVAYNREVLNPHALGDSFFHLDRHDPVKGFAFDGSRFYGCLQPSSTDEKSNGVDVENPLCVRLMLASHFAGYLRHKLDEDFGYTSSGGVSTNKVLAKLAGSVNKPNDQTTLLSIGGDGEDAVEAFMDAHSIRKIPGIGSRIAQLIEEYLLSKPAKQRDREGNNVTVGEARQFPGMSADLMEQILDRPGAERGSGEKIWNLLHGVDPSEVKEASAVPTQISIEDTYMTRPLQTPAEVVRELHAIATSLIRRMRVDLTDADIRPSAGASASSNTPRWLAYPKTLRLSTRTNPKKATPHAGTSTEAPNFSRSSRSVPLPSFVFQFSSTAQSLSTSSTSSCEEIAERLVAESLLPLFRRLHPERGGWNLALLNVCVTNMVIVASDGAESGSGFGSSVAPGRDIGRMFRTQEDKLREWTVYDTSSPSLSSSLRTASILSSVDGECVDPIKEDMLSHGHAAMGGGSPPADDRDDDDSDDDAWEEQEETGSHRCRICGHVIPAFAISAHERFHTMDE</sequence>
<proteinExistence type="predicted"/>
<dbReference type="InterPro" id="IPR043128">
    <property type="entry name" value="Rev_trsase/Diguanyl_cyclase"/>
</dbReference>
<dbReference type="PROSITE" id="PS50173">
    <property type="entry name" value="UMUC"/>
    <property type="match status" value="1"/>
</dbReference>
<dbReference type="InParanoid" id="A0A7C8ILA0"/>
<evidence type="ECO:0000313" key="5">
    <source>
        <dbReference type="EMBL" id="KAF2963205.1"/>
    </source>
</evidence>
<reference evidence="5 6" key="1">
    <citation type="submission" date="2019-12" db="EMBL/GenBank/DDBJ databases">
        <title>Draft genome sequence of the ascomycete Xylaria multiplex DSM 110363.</title>
        <authorList>
            <person name="Buettner E."/>
            <person name="Kellner H."/>
        </authorList>
    </citation>
    <scope>NUCLEOTIDE SEQUENCE [LARGE SCALE GENOMIC DNA]</scope>
    <source>
        <strain evidence="5 6">DSM 110363</strain>
    </source>
</reference>
<dbReference type="Proteomes" id="UP000481858">
    <property type="component" value="Unassembled WGS sequence"/>
</dbReference>
<feature type="region of interest" description="Disordered" evidence="3">
    <location>
        <begin position="419"/>
        <end position="442"/>
    </location>
</feature>
<name>A0A7C8ILA0_9PEZI</name>
<gene>
    <name evidence="5" type="ORF">GQX73_g10363</name>
</gene>
<dbReference type="PANTHER" id="PTHR46404">
    <property type="entry name" value="DNA POLYMERASE IOTA"/>
    <property type="match status" value="1"/>
</dbReference>
<feature type="compositionally biased region" description="Acidic residues" evidence="3">
    <location>
        <begin position="598"/>
        <end position="614"/>
    </location>
</feature>